<evidence type="ECO:0000256" key="10">
    <source>
        <dbReference type="ARBA" id="ARBA00023157"/>
    </source>
</evidence>
<dbReference type="Gene3D" id="3.40.50.300">
    <property type="entry name" value="P-loop containing nucleotide triphosphate hydrolases"/>
    <property type="match status" value="1"/>
</dbReference>
<sequence>MSTPGTPLPGMSWSRLLVAPRPLVVIFLAFASFFLLLFYFRSIPPSPTPEPVVLSVAVPDPSTRYEPILIYNRIPKTASTTLMHLPYELCKTLGYNVLLLNITRPQHLLTLQDRVFFANNITQWQSKRPALYHGHFGYIDFDQMGLSGPSPIYINMIRRPLDRLVSYYYFLRYGDDFRVNKIRSRMGDKMTFDECVERKLGDCDPKKMWVQVPWFCGHFKKCWEPGNRWALEQAKFNLAHKYFLVGVTEELETFIQLLEMTLPRFFKGATQMFQNSDAAQHIRKTKHKDIPSEQTVNRMKETKVWKLENEFYEFAYSHFMALKSEFKQTKGIGMFHYEKIRP</sequence>
<evidence type="ECO:0000313" key="13">
    <source>
        <dbReference type="EMBL" id="TRY77244.1"/>
    </source>
</evidence>
<evidence type="ECO:0000313" key="14">
    <source>
        <dbReference type="Proteomes" id="UP000318571"/>
    </source>
</evidence>
<dbReference type="Pfam" id="PF03567">
    <property type="entry name" value="Sulfotransfer_2"/>
    <property type="match status" value="1"/>
</dbReference>
<dbReference type="InterPro" id="IPR007734">
    <property type="entry name" value="Heparan_SO4_2-O-STrfase"/>
</dbReference>
<keyword evidence="8" id="KW-0333">Golgi apparatus</keyword>
<evidence type="ECO:0000256" key="6">
    <source>
        <dbReference type="ARBA" id="ARBA00022968"/>
    </source>
</evidence>
<dbReference type="InterPro" id="IPR005331">
    <property type="entry name" value="Sulfotransferase"/>
</dbReference>
<feature type="transmembrane region" description="Helical" evidence="12">
    <location>
        <begin position="20"/>
        <end position="40"/>
    </location>
</feature>
<dbReference type="Proteomes" id="UP000318571">
    <property type="component" value="Chromosome 5"/>
</dbReference>
<evidence type="ECO:0000256" key="5">
    <source>
        <dbReference type="ARBA" id="ARBA00022692"/>
    </source>
</evidence>
<evidence type="ECO:0000256" key="11">
    <source>
        <dbReference type="ARBA" id="ARBA00023180"/>
    </source>
</evidence>
<comment type="caution">
    <text evidence="13">The sequence shown here is derived from an EMBL/GenBank/DDBJ whole genome shotgun (WGS) entry which is preliminary data.</text>
</comment>
<comment type="subcellular location">
    <subcellularLocation>
        <location evidence="1">Golgi apparatus membrane</location>
        <topology evidence="1">Single-pass type II membrane protein</topology>
    </subcellularLocation>
</comment>
<dbReference type="SUPFAM" id="SSF52540">
    <property type="entry name" value="P-loop containing nucleoside triphosphate hydrolases"/>
    <property type="match status" value="1"/>
</dbReference>
<dbReference type="GO" id="GO:0015012">
    <property type="term" value="P:heparan sulfate proteoglycan biosynthetic process"/>
    <property type="evidence" value="ECO:0007669"/>
    <property type="project" value="UniProtKB-ARBA"/>
</dbReference>
<organism evidence="13 14">
    <name type="scientific">Tigriopus californicus</name>
    <name type="common">Marine copepod</name>
    <dbReference type="NCBI Taxonomy" id="6832"/>
    <lineage>
        <taxon>Eukaryota</taxon>
        <taxon>Metazoa</taxon>
        <taxon>Ecdysozoa</taxon>
        <taxon>Arthropoda</taxon>
        <taxon>Crustacea</taxon>
        <taxon>Multicrustacea</taxon>
        <taxon>Hexanauplia</taxon>
        <taxon>Copepoda</taxon>
        <taxon>Harpacticoida</taxon>
        <taxon>Harpacticidae</taxon>
        <taxon>Tigriopus</taxon>
    </lineage>
</organism>
<keyword evidence="9 12" id="KW-0472">Membrane</keyword>
<accession>A0A553PHU3</accession>
<evidence type="ECO:0000256" key="1">
    <source>
        <dbReference type="ARBA" id="ARBA00004323"/>
    </source>
</evidence>
<name>A0A553PHU3_TIGCA</name>
<evidence type="ECO:0000256" key="2">
    <source>
        <dbReference type="ARBA" id="ARBA00010569"/>
    </source>
</evidence>
<keyword evidence="4" id="KW-0808">Transferase</keyword>
<keyword evidence="10" id="KW-1015">Disulfide bond</keyword>
<evidence type="ECO:0000256" key="8">
    <source>
        <dbReference type="ARBA" id="ARBA00023034"/>
    </source>
</evidence>
<dbReference type="GO" id="GO:0000139">
    <property type="term" value="C:Golgi membrane"/>
    <property type="evidence" value="ECO:0007669"/>
    <property type="project" value="UniProtKB-SubCell"/>
</dbReference>
<proteinExistence type="inferred from homology"/>
<dbReference type="FunFam" id="3.40.50.300:FF:001418">
    <property type="entry name" value="Heparan sulfate 2-o-sulfotransferase"/>
    <property type="match status" value="1"/>
</dbReference>
<keyword evidence="5 12" id="KW-0812">Transmembrane</keyword>
<dbReference type="PANTHER" id="PTHR12129">
    <property type="entry name" value="HEPARAN SULFATE 2-O-SULFOTRANSFERASE"/>
    <property type="match status" value="1"/>
</dbReference>
<protein>
    <submittedName>
        <fullName evidence="13">Uncharacterized protein</fullName>
    </submittedName>
</protein>
<evidence type="ECO:0000256" key="12">
    <source>
        <dbReference type="SAM" id="Phobius"/>
    </source>
</evidence>
<dbReference type="STRING" id="6832.A0A553PHU3"/>
<dbReference type="GO" id="GO:0004394">
    <property type="term" value="F:heparan sulfate 2-sulfotransferase activity"/>
    <property type="evidence" value="ECO:0007669"/>
    <property type="project" value="TreeGrafter"/>
</dbReference>
<keyword evidence="7 12" id="KW-1133">Transmembrane helix</keyword>
<evidence type="ECO:0000256" key="4">
    <source>
        <dbReference type="ARBA" id="ARBA00022679"/>
    </source>
</evidence>
<dbReference type="AlphaFoldDB" id="A0A553PHU3"/>
<dbReference type="OMA" id="PNQIQFV"/>
<evidence type="ECO:0000256" key="9">
    <source>
        <dbReference type="ARBA" id="ARBA00023136"/>
    </source>
</evidence>
<dbReference type="EMBL" id="VCGU01000004">
    <property type="protein sequence ID" value="TRY77244.1"/>
    <property type="molecule type" value="Genomic_DNA"/>
</dbReference>
<gene>
    <name evidence="13" type="ORF">TCAL_02678</name>
</gene>
<keyword evidence="6" id="KW-0735">Signal-anchor</keyword>
<keyword evidence="11" id="KW-0325">Glycoprotein</keyword>
<evidence type="ECO:0000256" key="7">
    <source>
        <dbReference type="ARBA" id="ARBA00022989"/>
    </source>
</evidence>
<comment type="similarity">
    <text evidence="2">Belongs to the sulfotransferase 3 family.</text>
</comment>
<dbReference type="InterPro" id="IPR027417">
    <property type="entry name" value="P-loop_NTPase"/>
</dbReference>
<comment type="subunit">
    <text evidence="3">Homotrimer.</text>
</comment>
<dbReference type="PANTHER" id="PTHR12129:SF17">
    <property type="entry name" value="HEPARAN SULFATE 2-O-SULFOTRANSFERASE 1"/>
    <property type="match status" value="1"/>
</dbReference>
<evidence type="ECO:0000256" key="3">
    <source>
        <dbReference type="ARBA" id="ARBA00011233"/>
    </source>
</evidence>
<keyword evidence="14" id="KW-1185">Reference proteome</keyword>
<reference evidence="13 14" key="1">
    <citation type="journal article" date="2018" name="Nat. Ecol. Evol.">
        <title>Genomic signatures of mitonuclear coevolution across populations of Tigriopus californicus.</title>
        <authorList>
            <person name="Barreto F.S."/>
            <person name="Watson E.T."/>
            <person name="Lima T.G."/>
            <person name="Willett C.S."/>
            <person name="Edmands S."/>
            <person name="Li W."/>
            <person name="Burton R.S."/>
        </authorList>
    </citation>
    <scope>NUCLEOTIDE SEQUENCE [LARGE SCALE GENOMIC DNA]</scope>
    <source>
        <strain evidence="13 14">San Diego</strain>
    </source>
</reference>